<evidence type="ECO:0000313" key="11">
    <source>
        <dbReference type="EMBL" id="GLH73271.1"/>
    </source>
</evidence>
<evidence type="ECO:0000256" key="6">
    <source>
        <dbReference type="ARBA" id="ARBA00023125"/>
    </source>
</evidence>
<keyword evidence="8" id="KW-0862">Zinc</keyword>
<keyword evidence="3 8" id="KW-0863">Zinc-finger</keyword>
<keyword evidence="8" id="KW-0479">Metal-binding</keyword>
<dbReference type="InterPro" id="IPR055173">
    <property type="entry name" value="NrdR-like_N"/>
</dbReference>
<evidence type="ECO:0000256" key="2">
    <source>
        <dbReference type="ARBA" id="ARBA00022741"/>
    </source>
</evidence>
<keyword evidence="7 8" id="KW-0804">Transcription</keyword>
<evidence type="ECO:0000256" key="9">
    <source>
        <dbReference type="SAM" id="MobiDB-lite"/>
    </source>
</evidence>
<proteinExistence type="inferred from homology"/>
<dbReference type="PANTHER" id="PTHR30455">
    <property type="entry name" value="TRANSCRIPTIONAL REPRESSOR NRDR"/>
    <property type="match status" value="1"/>
</dbReference>
<keyword evidence="1 8" id="KW-0678">Repressor</keyword>
<dbReference type="Pfam" id="PF03477">
    <property type="entry name" value="ATP-cone"/>
    <property type="match status" value="1"/>
</dbReference>
<dbReference type="PANTHER" id="PTHR30455:SF2">
    <property type="entry name" value="TRANSCRIPTIONAL REPRESSOR NRDR"/>
    <property type="match status" value="1"/>
</dbReference>
<feature type="zinc finger region" evidence="8">
    <location>
        <begin position="3"/>
        <end position="34"/>
    </location>
</feature>
<sequence length="194" mass="22277">MRCPFCGHLEDKVVDSRESREGDSIRRRRECLSCARRFTSYERVEEVPLVILKKDGRREPFDRQKLMKGLLLACQKRPVSLARIEELVGDLQARLMERPDREIRSRELGELIMDELKGLDQVAYVRFASVYRDFKDLPDFVKALEGLMHKEAAAGRHSVPPFPPSTPPIEPAKPVPQALFPGEADAPILRTRKK</sequence>
<dbReference type="NCBIfam" id="TIGR00244">
    <property type="entry name" value="transcriptional regulator NrdR"/>
    <property type="match status" value="1"/>
</dbReference>
<accession>A0ABQ5QG12</accession>
<comment type="cofactor">
    <cofactor evidence="8">
        <name>Zn(2+)</name>
        <dbReference type="ChEBI" id="CHEBI:29105"/>
    </cofactor>
    <text evidence="8">Binds 1 zinc ion.</text>
</comment>
<keyword evidence="12" id="KW-1185">Reference proteome</keyword>
<evidence type="ECO:0000256" key="7">
    <source>
        <dbReference type="ARBA" id="ARBA00023163"/>
    </source>
</evidence>
<evidence type="ECO:0000256" key="3">
    <source>
        <dbReference type="ARBA" id="ARBA00022771"/>
    </source>
</evidence>
<name>A0ABQ5QG12_9BACT</name>
<evidence type="ECO:0000256" key="1">
    <source>
        <dbReference type="ARBA" id="ARBA00022491"/>
    </source>
</evidence>
<dbReference type="RefSeq" id="WP_285574136.1">
    <property type="nucleotide sequence ID" value="NZ_BSDE01000003.1"/>
</dbReference>
<keyword evidence="4 8" id="KW-0067">ATP-binding</keyword>
<evidence type="ECO:0000259" key="10">
    <source>
        <dbReference type="PROSITE" id="PS51161"/>
    </source>
</evidence>
<feature type="domain" description="ATP-cone" evidence="10">
    <location>
        <begin position="49"/>
        <end position="139"/>
    </location>
</feature>
<dbReference type="PROSITE" id="PS51161">
    <property type="entry name" value="ATP_CONE"/>
    <property type="match status" value="1"/>
</dbReference>
<keyword evidence="6 8" id="KW-0238">DNA-binding</keyword>
<evidence type="ECO:0000256" key="8">
    <source>
        <dbReference type="HAMAP-Rule" id="MF_00440"/>
    </source>
</evidence>
<feature type="compositionally biased region" description="Pro residues" evidence="9">
    <location>
        <begin position="160"/>
        <end position="174"/>
    </location>
</feature>
<evidence type="ECO:0000313" key="12">
    <source>
        <dbReference type="Proteomes" id="UP001165069"/>
    </source>
</evidence>
<dbReference type="Pfam" id="PF22811">
    <property type="entry name" value="Zn_ribbon_NrdR"/>
    <property type="match status" value="1"/>
</dbReference>
<dbReference type="HAMAP" id="MF_00440">
    <property type="entry name" value="NrdR"/>
    <property type="match status" value="1"/>
</dbReference>
<keyword evidence="2 8" id="KW-0547">Nucleotide-binding</keyword>
<keyword evidence="5 8" id="KW-0805">Transcription regulation</keyword>
<evidence type="ECO:0000256" key="4">
    <source>
        <dbReference type="ARBA" id="ARBA00022840"/>
    </source>
</evidence>
<gene>
    <name evidence="8 11" type="primary">nrdR</name>
    <name evidence="11" type="ORF">GETHLI_17730</name>
</gene>
<comment type="function">
    <text evidence="8">Negatively regulates transcription of bacterial ribonucleotide reductase nrd genes and operons by binding to NrdR-boxes.</text>
</comment>
<protein>
    <recommendedName>
        <fullName evidence="8">Transcriptional repressor NrdR</fullName>
    </recommendedName>
</protein>
<dbReference type="InterPro" id="IPR003796">
    <property type="entry name" value="RNR_NrdR-like"/>
</dbReference>
<organism evidence="11 12">
    <name type="scientific">Geothrix limicola</name>
    <dbReference type="NCBI Taxonomy" id="2927978"/>
    <lineage>
        <taxon>Bacteria</taxon>
        <taxon>Pseudomonadati</taxon>
        <taxon>Acidobacteriota</taxon>
        <taxon>Holophagae</taxon>
        <taxon>Holophagales</taxon>
        <taxon>Holophagaceae</taxon>
        <taxon>Geothrix</taxon>
    </lineage>
</organism>
<evidence type="ECO:0000256" key="5">
    <source>
        <dbReference type="ARBA" id="ARBA00023015"/>
    </source>
</evidence>
<comment type="similarity">
    <text evidence="8">Belongs to the NrdR family.</text>
</comment>
<comment type="caution">
    <text evidence="11">The sequence shown here is derived from an EMBL/GenBank/DDBJ whole genome shotgun (WGS) entry which is preliminary data.</text>
</comment>
<dbReference type="InterPro" id="IPR005144">
    <property type="entry name" value="ATP-cone_dom"/>
</dbReference>
<dbReference type="EMBL" id="BSDE01000003">
    <property type="protein sequence ID" value="GLH73271.1"/>
    <property type="molecule type" value="Genomic_DNA"/>
</dbReference>
<reference evidence="11 12" key="1">
    <citation type="journal article" date="2023" name="Antonie Van Leeuwenhoek">
        <title>Mesoterricola silvestris gen. nov., sp. nov., Mesoterricola sediminis sp. nov., Geothrix oryzae sp. nov., Geothrix edaphica sp. nov., Geothrix rubra sp. nov., and Geothrix limicola sp. nov., six novel members of Acidobacteriota isolated from soils.</title>
        <authorList>
            <person name="Itoh H."/>
            <person name="Sugisawa Y."/>
            <person name="Mise K."/>
            <person name="Xu Z."/>
            <person name="Kuniyasu M."/>
            <person name="Ushijima N."/>
            <person name="Kawano K."/>
            <person name="Kobayashi E."/>
            <person name="Shiratori Y."/>
            <person name="Masuda Y."/>
            <person name="Senoo K."/>
        </authorList>
    </citation>
    <scope>NUCLEOTIDE SEQUENCE [LARGE SCALE GENOMIC DNA]</scope>
    <source>
        <strain evidence="11 12">Red804</strain>
    </source>
</reference>
<dbReference type="Proteomes" id="UP001165069">
    <property type="component" value="Unassembled WGS sequence"/>
</dbReference>
<feature type="region of interest" description="Disordered" evidence="9">
    <location>
        <begin position="154"/>
        <end position="194"/>
    </location>
</feature>